<feature type="signal peptide" evidence="1">
    <location>
        <begin position="1"/>
        <end position="16"/>
    </location>
</feature>
<dbReference type="KEGG" id="dmo:Dmoj_GI26666"/>
<sequence length="193" mass="22674">MWIGLFVILLATQSSGFKYKFIPDNYYIFDGCPNQRENVLNISAMFDSSNLSLASNDDIISVSGSVTYIWNIQRGDRILVSYQLYKFDRIAWVQTVFGMTVPNICPIMYDESQYWYKIWLQHVVNKKDVKDECFYPSTKMIFEPFDIDIFLDFTGLPLNGLHKIVINLKAFDHRNVRRETSICMEIRGEFERV</sequence>
<gene>
    <name evidence="2" type="primary">Dmoj\GI26666</name>
    <name evidence="2" type="ORF">Dmoj_GI26666</name>
</gene>
<dbReference type="FunCoup" id="A0A0Q9XI92">
    <property type="interactions" value="71"/>
</dbReference>
<evidence type="ECO:0000313" key="3">
    <source>
        <dbReference type="Proteomes" id="UP000009192"/>
    </source>
</evidence>
<dbReference type="OrthoDB" id="7975395at2759"/>
<dbReference type="EMBL" id="CH933807">
    <property type="protein sequence ID" value="KRG03299.1"/>
    <property type="molecule type" value="Genomic_DNA"/>
</dbReference>
<organism evidence="2 3">
    <name type="scientific">Drosophila mojavensis</name>
    <name type="common">Fruit fly</name>
    <dbReference type="NCBI Taxonomy" id="7230"/>
    <lineage>
        <taxon>Eukaryota</taxon>
        <taxon>Metazoa</taxon>
        <taxon>Ecdysozoa</taxon>
        <taxon>Arthropoda</taxon>
        <taxon>Hexapoda</taxon>
        <taxon>Insecta</taxon>
        <taxon>Pterygota</taxon>
        <taxon>Neoptera</taxon>
        <taxon>Endopterygota</taxon>
        <taxon>Diptera</taxon>
        <taxon>Brachycera</taxon>
        <taxon>Muscomorpha</taxon>
        <taxon>Ephydroidea</taxon>
        <taxon>Drosophilidae</taxon>
        <taxon>Drosophila</taxon>
    </lineage>
</organism>
<dbReference type="SMART" id="SM00675">
    <property type="entry name" value="DM11"/>
    <property type="match status" value="1"/>
</dbReference>
<accession>A0A0Q9XI92</accession>
<evidence type="ECO:0008006" key="4">
    <source>
        <dbReference type="Google" id="ProtNLM"/>
    </source>
</evidence>
<protein>
    <recommendedName>
        <fullName evidence="4">MD-2-related lipid-recognition domain-containing protein</fullName>
    </recommendedName>
</protein>
<reference evidence="2 3" key="1">
    <citation type="journal article" date="2007" name="Nature">
        <title>Evolution of genes and genomes on the Drosophila phylogeny.</title>
        <authorList>
            <consortium name="Drosophila 12 Genomes Consortium"/>
            <person name="Clark A.G."/>
            <person name="Eisen M.B."/>
            <person name="Smith D.R."/>
            <person name="Bergman C.M."/>
            <person name="Oliver B."/>
            <person name="Markow T.A."/>
            <person name="Kaufman T.C."/>
            <person name="Kellis M."/>
            <person name="Gelbart W."/>
            <person name="Iyer V.N."/>
            <person name="Pollard D.A."/>
            <person name="Sackton T.B."/>
            <person name="Larracuente A.M."/>
            <person name="Singh N.D."/>
            <person name="Abad J.P."/>
            <person name="Abt D.N."/>
            <person name="Adryan B."/>
            <person name="Aguade M."/>
            <person name="Akashi H."/>
            <person name="Anderson W.W."/>
            <person name="Aquadro C.F."/>
            <person name="Ardell D.H."/>
            <person name="Arguello R."/>
            <person name="Artieri C.G."/>
            <person name="Barbash D.A."/>
            <person name="Barker D."/>
            <person name="Barsanti P."/>
            <person name="Batterham P."/>
            <person name="Batzoglou S."/>
            <person name="Begun D."/>
            <person name="Bhutkar A."/>
            <person name="Blanco E."/>
            <person name="Bosak S.A."/>
            <person name="Bradley R.K."/>
            <person name="Brand A.D."/>
            <person name="Brent M.R."/>
            <person name="Brooks A.N."/>
            <person name="Brown R.H."/>
            <person name="Butlin R.K."/>
            <person name="Caggese C."/>
            <person name="Calvi B.R."/>
            <person name="Bernardo de Carvalho A."/>
            <person name="Caspi A."/>
            <person name="Castrezana S."/>
            <person name="Celniker S.E."/>
            <person name="Chang J.L."/>
            <person name="Chapple C."/>
            <person name="Chatterji S."/>
            <person name="Chinwalla A."/>
            <person name="Civetta A."/>
            <person name="Clifton S.W."/>
            <person name="Comeron J.M."/>
            <person name="Costello J.C."/>
            <person name="Coyne J.A."/>
            <person name="Daub J."/>
            <person name="David R.G."/>
            <person name="Delcher A.L."/>
            <person name="Delehaunty K."/>
            <person name="Do C.B."/>
            <person name="Ebling H."/>
            <person name="Edwards K."/>
            <person name="Eickbush T."/>
            <person name="Evans J.D."/>
            <person name="Filipski A."/>
            <person name="Findeiss S."/>
            <person name="Freyhult E."/>
            <person name="Fulton L."/>
            <person name="Fulton R."/>
            <person name="Garcia A.C."/>
            <person name="Gardiner A."/>
            <person name="Garfield D.A."/>
            <person name="Garvin B.E."/>
            <person name="Gibson G."/>
            <person name="Gilbert D."/>
            <person name="Gnerre S."/>
            <person name="Godfrey J."/>
            <person name="Good R."/>
            <person name="Gotea V."/>
            <person name="Gravely B."/>
            <person name="Greenberg A.J."/>
            <person name="Griffiths-Jones S."/>
            <person name="Gross S."/>
            <person name="Guigo R."/>
            <person name="Gustafson E.A."/>
            <person name="Haerty W."/>
            <person name="Hahn M.W."/>
            <person name="Halligan D.L."/>
            <person name="Halpern A.L."/>
            <person name="Halter G.M."/>
            <person name="Han M.V."/>
            <person name="Heger A."/>
            <person name="Hillier L."/>
            <person name="Hinrichs A.S."/>
            <person name="Holmes I."/>
            <person name="Hoskins R.A."/>
            <person name="Hubisz M.J."/>
            <person name="Hultmark D."/>
            <person name="Huntley M.A."/>
            <person name="Jaffe D.B."/>
            <person name="Jagadeeshan S."/>
            <person name="Jeck W.R."/>
            <person name="Johnson J."/>
            <person name="Jones C.D."/>
            <person name="Jordan W.C."/>
            <person name="Karpen G.H."/>
            <person name="Kataoka E."/>
            <person name="Keightley P.D."/>
            <person name="Kheradpour P."/>
            <person name="Kirkness E.F."/>
            <person name="Koerich L.B."/>
            <person name="Kristiansen K."/>
            <person name="Kudrna D."/>
            <person name="Kulathinal R.J."/>
            <person name="Kumar S."/>
            <person name="Kwok R."/>
            <person name="Lander E."/>
            <person name="Langley C.H."/>
            <person name="Lapoint R."/>
            <person name="Lazzaro B.P."/>
            <person name="Lee S.J."/>
            <person name="Levesque L."/>
            <person name="Li R."/>
            <person name="Lin C.F."/>
            <person name="Lin M.F."/>
            <person name="Lindblad-Toh K."/>
            <person name="Llopart A."/>
            <person name="Long M."/>
            <person name="Low L."/>
            <person name="Lozovsky E."/>
            <person name="Lu J."/>
            <person name="Luo M."/>
            <person name="Machado C.A."/>
            <person name="Makalowski W."/>
            <person name="Marzo M."/>
            <person name="Matsuda M."/>
            <person name="Matzkin L."/>
            <person name="McAllister B."/>
            <person name="McBride C.S."/>
            <person name="McKernan B."/>
            <person name="McKernan K."/>
            <person name="Mendez-Lago M."/>
            <person name="Minx P."/>
            <person name="Mollenhauer M.U."/>
            <person name="Montooth K."/>
            <person name="Mount S.M."/>
            <person name="Mu X."/>
            <person name="Myers E."/>
            <person name="Negre B."/>
            <person name="Newfeld S."/>
            <person name="Nielsen R."/>
            <person name="Noor M.A."/>
            <person name="O'Grady P."/>
            <person name="Pachter L."/>
            <person name="Papaceit M."/>
            <person name="Parisi M.J."/>
            <person name="Parisi M."/>
            <person name="Parts L."/>
            <person name="Pedersen J.S."/>
            <person name="Pesole G."/>
            <person name="Phillippy A.M."/>
            <person name="Ponting C.P."/>
            <person name="Pop M."/>
            <person name="Porcelli D."/>
            <person name="Powell J.R."/>
            <person name="Prohaska S."/>
            <person name="Pruitt K."/>
            <person name="Puig M."/>
            <person name="Quesneville H."/>
            <person name="Ram K.R."/>
            <person name="Rand D."/>
            <person name="Rasmussen M.D."/>
            <person name="Reed L.K."/>
            <person name="Reenan R."/>
            <person name="Reily A."/>
            <person name="Remington K.A."/>
            <person name="Rieger T.T."/>
            <person name="Ritchie M.G."/>
            <person name="Robin C."/>
            <person name="Rogers Y.H."/>
            <person name="Rohde C."/>
            <person name="Rozas J."/>
            <person name="Rubenfield M.J."/>
            <person name="Ruiz A."/>
            <person name="Russo S."/>
            <person name="Salzberg S.L."/>
            <person name="Sanchez-Gracia A."/>
            <person name="Saranga D.J."/>
            <person name="Sato H."/>
            <person name="Schaeffer S.W."/>
            <person name="Schatz M.C."/>
            <person name="Schlenke T."/>
            <person name="Schwartz R."/>
            <person name="Segarra C."/>
            <person name="Singh R.S."/>
            <person name="Sirot L."/>
            <person name="Sirota M."/>
            <person name="Sisneros N.B."/>
            <person name="Smith C.D."/>
            <person name="Smith T.F."/>
            <person name="Spieth J."/>
            <person name="Stage D.E."/>
            <person name="Stark A."/>
            <person name="Stephan W."/>
            <person name="Strausberg R.L."/>
            <person name="Strempel S."/>
            <person name="Sturgill D."/>
            <person name="Sutton G."/>
            <person name="Sutton G.G."/>
            <person name="Tao W."/>
            <person name="Teichmann S."/>
            <person name="Tobari Y.N."/>
            <person name="Tomimura Y."/>
            <person name="Tsolas J.M."/>
            <person name="Valente V.L."/>
            <person name="Venter E."/>
            <person name="Venter J.C."/>
            <person name="Vicario S."/>
            <person name="Vieira F.G."/>
            <person name="Vilella A.J."/>
            <person name="Villasante A."/>
            <person name="Walenz B."/>
            <person name="Wang J."/>
            <person name="Wasserman M."/>
            <person name="Watts T."/>
            <person name="Wilson D."/>
            <person name="Wilson R.K."/>
            <person name="Wing R.A."/>
            <person name="Wolfner M.F."/>
            <person name="Wong A."/>
            <person name="Wong G.K."/>
            <person name="Wu C.I."/>
            <person name="Wu G."/>
            <person name="Yamamoto D."/>
            <person name="Yang H.P."/>
            <person name="Yang S.P."/>
            <person name="Yorke J.A."/>
            <person name="Yoshida K."/>
            <person name="Zdobnov E."/>
            <person name="Zhang P."/>
            <person name="Zhang Y."/>
            <person name="Zimin A.V."/>
            <person name="Baldwin J."/>
            <person name="Abdouelleil A."/>
            <person name="Abdulkadir J."/>
            <person name="Abebe A."/>
            <person name="Abera B."/>
            <person name="Abreu J."/>
            <person name="Acer S.C."/>
            <person name="Aftuck L."/>
            <person name="Alexander A."/>
            <person name="An P."/>
            <person name="Anderson E."/>
            <person name="Anderson S."/>
            <person name="Arachi H."/>
            <person name="Azer M."/>
            <person name="Bachantsang P."/>
            <person name="Barry A."/>
            <person name="Bayul T."/>
            <person name="Berlin A."/>
            <person name="Bessette D."/>
            <person name="Bloom T."/>
            <person name="Blye J."/>
            <person name="Boguslavskiy L."/>
            <person name="Bonnet C."/>
            <person name="Boukhgalter B."/>
            <person name="Bourzgui I."/>
            <person name="Brown A."/>
            <person name="Cahill P."/>
            <person name="Channer S."/>
            <person name="Cheshatsang Y."/>
            <person name="Chuda L."/>
            <person name="Citroen M."/>
            <person name="Collymore A."/>
            <person name="Cooke P."/>
            <person name="Costello M."/>
            <person name="D'Aco K."/>
            <person name="Daza R."/>
            <person name="De Haan G."/>
            <person name="DeGray S."/>
            <person name="DeMaso C."/>
            <person name="Dhargay N."/>
            <person name="Dooley K."/>
            <person name="Dooley E."/>
            <person name="Doricent M."/>
            <person name="Dorje P."/>
            <person name="Dorjee K."/>
            <person name="Dupes A."/>
            <person name="Elong R."/>
            <person name="Falk J."/>
            <person name="Farina A."/>
            <person name="Faro S."/>
            <person name="Ferguson D."/>
            <person name="Fisher S."/>
            <person name="Foley C.D."/>
            <person name="Franke A."/>
            <person name="Friedrich D."/>
            <person name="Gadbois L."/>
            <person name="Gearin G."/>
            <person name="Gearin C.R."/>
            <person name="Giannoukos G."/>
            <person name="Goode T."/>
            <person name="Graham J."/>
            <person name="Grandbois E."/>
            <person name="Grewal S."/>
            <person name="Gyaltsen K."/>
            <person name="Hafez N."/>
            <person name="Hagos B."/>
            <person name="Hall J."/>
            <person name="Henson C."/>
            <person name="Hollinger A."/>
            <person name="Honan T."/>
            <person name="Huard M.D."/>
            <person name="Hughes L."/>
            <person name="Hurhula B."/>
            <person name="Husby M.E."/>
            <person name="Kamat A."/>
            <person name="Kanga B."/>
            <person name="Kashin S."/>
            <person name="Khazanovich D."/>
            <person name="Kisner P."/>
            <person name="Lance K."/>
            <person name="Lara M."/>
            <person name="Lee W."/>
            <person name="Lennon N."/>
            <person name="Letendre F."/>
            <person name="LeVine R."/>
            <person name="Lipovsky A."/>
            <person name="Liu X."/>
            <person name="Liu J."/>
            <person name="Liu S."/>
            <person name="Lokyitsang T."/>
            <person name="Lokyitsang Y."/>
            <person name="Lubonja R."/>
            <person name="Lui A."/>
            <person name="MacDonald P."/>
            <person name="Magnisalis V."/>
            <person name="Maru K."/>
            <person name="Matthews C."/>
            <person name="McCusker W."/>
            <person name="McDonough S."/>
            <person name="Mehta T."/>
            <person name="Meldrim J."/>
            <person name="Meneus L."/>
            <person name="Mihai O."/>
            <person name="Mihalev A."/>
            <person name="Mihova T."/>
            <person name="Mittelman R."/>
            <person name="Mlenga V."/>
            <person name="Montmayeur A."/>
            <person name="Mulrain L."/>
            <person name="Navidi A."/>
            <person name="Naylor J."/>
            <person name="Negash T."/>
            <person name="Nguyen T."/>
            <person name="Nguyen N."/>
            <person name="Nicol R."/>
            <person name="Norbu C."/>
            <person name="Norbu N."/>
            <person name="Novod N."/>
            <person name="O'Neill B."/>
            <person name="Osman S."/>
            <person name="Markiewicz E."/>
            <person name="Oyono O.L."/>
            <person name="Patti C."/>
            <person name="Phunkhang P."/>
            <person name="Pierre F."/>
            <person name="Priest M."/>
            <person name="Raghuraman S."/>
            <person name="Rege F."/>
            <person name="Reyes R."/>
            <person name="Rise C."/>
            <person name="Rogov P."/>
            <person name="Ross K."/>
            <person name="Ryan E."/>
            <person name="Settipalli S."/>
            <person name="Shea T."/>
            <person name="Sherpa N."/>
            <person name="Shi L."/>
            <person name="Shih D."/>
            <person name="Sparrow T."/>
            <person name="Spaulding J."/>
            <person name="Stalker J."/>
            <person name="Stange-Thomann N."/>
            <person name="Stavropoulos S."/>
            <person name="Stone C."/>
            <person name="Strader C."/>
            <person name="Tesfaye S."/>
            <person name="Thomson T."/>
            <person name="Thoulutsang Y."/>
            <person name="Thoulutsang D."/>
            <person name="Topham K."/>
            <person name="Topping I."/>
            <person name="Tsamla T."/>
            <person name="Vassiliev H."/>
            <person name="Vo A."/>
            <person name="Wangchuk T."/>
            <person name="Wangdi T."/>
            <person name="Weiand M."/>
            <person name="Wilkinson J."/>
            <person name="Wilson A."/>
            <person name="Yadav S."/>
            <person name="Young G."/>
            <person name="Yu Q."/>
            <person name="Zembek L."/>
            <person name="Zhong D."/>
            <person name="Zimmer A."/>
            <person name="Zwirko Z."/>
            <person name="Jaffe D.B."/>
            <person name="Alvarez P."/>
            <person name="Brockman W."/>
            <person name="Butler J."/>
            <person name="Chin C."/>
            <person name="Gnerre S."/>
            <person name="Grabherr M."/>
            <person name="Kleber M."/>
            <person name="Mauceli E."/>
            <person name="MacCallum I."/>
        </authorList>
    </citation>
    <scope>NUCLEOTIDE SEQUENCE [LARGE SCALE GENOMIC DNA]</scope>
    <source>
        <strain evidence="3">Tucson 15081-1352.22</strain>
    </source>
</reference>
<evidence type="ECO:0000313" key="2">
    <source>
        <dbReference type="EMBL" id="KRG03299.1"/>
    </source>
</evidence>
<dbReference type="AlphaFoldDB" id="A0A0Q9XI92"/>
<keyword evidence="3" id="KW-1185">Reference proteome</keyword>
<feature type="chain" id="PRO_5006388000" description="MD-2-related lipid-recognition domain-containing protein" evidence="1">
    <location>
        <begin position="17"/>
        <end position="193"/>
    </location>
</feature>
<evidence type="ECO:0000256" key="1">
    <source>
        <dbReference type="SAM" id="SignalP"/>
    </source>
</evidence>
<dbReference type="InterPro" id="IPR006601">
    <property type="entry name" value="Uncharacterised_DM11_DROME"/>
</dbReference>
<dbReference type="Proteomes" id="UP000009192">
    <property type="component" value="Unassembled WGS sequence"/>
</dbReference>
<keyword evidence="1" id="KW-0732">Signal</keyword>
<dbReference type="InParanoid" id="A0A0Q9XI92"/>
<name>A0A0Q9XI92_DROMO</name>
<proteinExistence type="predicted"/>